<evidence type="ECO:0000256" key="1">
    <source>
        <dbReference type="SAM" id="MobiDB-lite"/>
    </source>
</evidence>
<feature type="compositionally biased region" description="Basic and acidic residues" evidence="1">
    <location>
        <begin position="34"/>
        <end position="53"/>
    </location>
</feature>
<feature type="region of interest" description="Disordered" evidence="1">
    <location>
        <begin position="27"/>
        <end position="61"/>
    </location>
</feature>
<sequence>MSLIVTPPQNFVDPAACAHKFITLEESLSSQSERAGEKRKDHPGSDRKEERRPPPQFEKFTPLNSSKITMLYEIEHQRRGLTFYCDGFSHLPLGTMFLAFYTEDTMAFAFYNEEPLTFYYMGIPHIRLGTTAIVLCNSGSWHSLFTANGLLLSTPIDLFISTSRTMTFAFYSNGILAFAFYSEGPLCFLQ</sequence>
<gene>
    <name evidence="2" type="ORF">CDL15_Pgr009505</name>
</gene>
<evidence type="ECO:0000313" key="2">
    <source>
        <dbReference type="EMBL" id="OWM75861.1"/>
    </source>
</evidence>
<proteinExistence type="predicted"/>
<reference evidence="3" key="1">
    <citation type="journal article" date="2017" name="Plant J.">
        <title>The pomegranate (Punica granatum L.) genome and the genomics of punicalagin biosynthesis.</title>
        <authorList>
            <person name="Qin G."/>
            <person name="Xu C."/>
            <person name="Ming R."/>
            <person name="Tang H."/>
            <person name="Guyot R."/>
            <person name="Kramer E.M."/>
            <person name="Hu Y."/>
            <person name="Yi X."/>
            <person name="Qi Y."/>
            <person name="Xu X."/>
            <person name="Gao Z."/>
            <person name="Pan H."/>
            <person name="Jian J."/>
            <person name="Tian Y."/>
            <person name="Yue Z."/>
            <person name="Xu Y."/>
        </authorList>
    </citation>
    <scope>NUCLEOTIDE SEQUENCE [LARGE SCALE GENOMIC DNA]</scope>
    <source>
        <strain evidence="3">cv. Dabenzi</strain>
    </source>
</reference>
<dbReference type="AlphaFoldDB" id="A0A218WUH6"/>
<protein>
    <submittedName>
        <fullName evidence="2">Uncharacterized protein</fullName>
    </submittedName>
</protein>
<accession>A0A218WUH6</accession>
<evidence type="ECO:0000313" key="3">
    <source>
        <dbReference type="Proteomes" id="UP000197138"/>
    </source>
</evidence>
<organism evidence="2 3">
    <name type="scientific">Punica granatum</name>
    <name type="common">Pomegranate</name>
    <dbReference type="NCBI Taxonomy" id="22663"/>
    <lineage>
        <taxon>Eukaryota</taxon>
        <taxon>Viridiplantae</taxon>
        <taxon>Streptophyta</taxon>
        <taxon>Embryophyta</taxon>
        <taxon>Tracheophyta</taxon>
        <taxon>Spermatophyta</taxon>
        <taxon>Magnoliopsida</taxon>
        <taxon>eudicotyledons</taxon>
        <taxon>Gunneridae</taxon>
        <taxon>Pentapetalae</taxon>
        <taxon>rosids</taxon>
        <taxon>malvids</taxon>
        <taxon>Myrtales</taxon>
        <taxon>Lythraceae</taxon>
        <taxon>Punica</taxon>
    </lineage>
</organism>
<dbReference type="Proteomes" id="UP000197138">
    <property type="component" value="Unassembled WGS sequence"/>
</dbReference>
<dbReference type="EMBL" id="MTKT01003224">
    <property type="protein sequence ID" value="OWM75861.1"/>
    <property type="molecule type" value="Genomic_DNA"/>
</dbReference>
<comment type="caution">
    <text evidence="2">The sequence shown here is derived from an EMBL/GenBank/DDBJ whole genome shotgun (WGS) entry which is preliminary data.</text>
</comment>
<name>A0A218WUH6_PUNGR</name>